<dbReference type="EMBL" id="MT144181">
    <property type="protein sequence ID" value="QJA50214.1"/>
    <property type="molecule type" value="Genomic_DNA"/>
</dbReference>
<gene>
    <name evidence="1" type="ORF">TM448A01641_0010</name>
</gene>
<organism evidence="1">
    <name type="scientific">viral metagenome</name>
    <dbReference type="NCBI Taxonomy" id="1070528"/>
    <lineage>
        <taxon>unclassified sequences</taxon>
        <taxon>metagenomes</taxon>
        <taxon>organismal metagenomes</taxon>
    </lineage>
</organism>
<sequence>MTFNERNKMKIANKLCYPQIIKEFDVDNNRTQKKKKIGQQFGLTFRERLIIALASNPKIACYEPDEYVGIDGINVKRNTQKIIFQTDAIIKELD</sequence>
<evidence type="ECO:0000313" key="1">
    <source>
        <dbReference type="EMBL" id="QJA50214.1"/>
    </source>
</evidence>
<name>A0A6H1ZRL6_9ZZZZ</name>
<proteinExistence type="predicted"/>
<accession>A0A6H1ZRL6</accession>
<protein>
    <submittedName>
        <fullName evidence="1">Uncharacterized protein</fullName>
    </submittedName>
</protein>
<reference evidence="1" key="1">
    <citation type="submission" date="2020-03" db="EMBL/GenBank/DDBJ databases">
        <title>The deep terrestrial virosphere.</title>
        <authorList>
            <person name="Holmfeldt K."/>
            <person name="Nilsson E."/>
            <person name="Simone D."/>
            <person name="Lopez-Fernandez M."/>
            <person name="Wu X."/>
            <person name="de Brujin I."/>
            <person name="Lundin D."/>
            <person name="Andersson A."/>
            <person name="Bertilsson S."/>
            <person name="Dopson M."/>
        </authorList>
    </citation>
    <scope>NUCLEOTIDE SEQUENCE</scope>
    <source>
        <strain evidence="1">TM448A01641</strain>
    </source>
</reference>
<dbReference type="AlphaFoldDB" id="A0A6H1ZRL6"/>